<dbReference type="AlphaFoldDB" id="A0A1B4FLB4"/>
<evidence type="ECO:0000256" key="1">
    <source>
        <dbReference type="ARBA" id="ARBA00006484"/>
    </source>
</evidence>
<proteinExistence type="inferred from homology"/>
<dbReference type="NCBIfam" id="NF009468">
    <property type="entry name" value="PRK12826.1-4"/>
    <property type="match status" value="1"/>
</dbReference>
<dbReference type="PANTHER" id="PTHR43639">
    <property type="entry name" value="OXIDOREDUCTASE, SHORT-CHAIN DEHYDROGENASE/REDUCTASE FAMILY (AFU_ORTHOLOGUE AFUA_5G02870)"/>
    <property type="match status" value="1"/>
</dbReference>
<keyword evidence="2" id="KW-0560">Oxidoreductase</keyword>
<dbReference type="PRINTS" id="PR00080">
    <property type="entry name" value="SDRFAMILY"/>
</dbReference>
<dbReference type="GO" id="GO:0016491">
    <property type="term" value="F:oxidoreductase activity"/>
    <property type="evidence" value="ECO:0007669"/>
    <property type="project" value="UniProtKB-KW"/>
</dbReference>
<dbReference type="CDD" id="cd05233">
    <property type="entry name" value="SDR_c"/>
    <property type="match status" value="1"/>
</dbReference>
<evidence type="ECO:0000256" key="2">
    <source>
        <dbReference type="ARBA" id="ARBA00023002"/>
    </source>
</evidence>
<evidence type="ECO:0000313" key="4">
    <source>
        <dbReference type="EMBL" id="AOJ04450.1"/>
    </source>
</evidence>
<dbReference type="Gene3D" id="3.40.50.720">
    <property type="entry name" value="NAD(P)-binding Rossmann-like Domain"/>
    <property type="match status" value="1"/>
</dbReference>
<name>A0A1B4FLB4_9BURK</name>
<protein>
    <submittedName>
        <fullName evidence="4">3-ketoacyl-ACP reductase</fullName>
    </submittedName>
</protein>
<sequence>MSGADSKRAVLPRGRLVADFRGRTVLVTGGAQGIGAAIADAFAAAGATVAIADLQGDAAAALGARLAARGLDDGQTVRAYRVDAARRDELFGLVAQFEADSGRLDVVVHNAAYFPLTPFDAIAPDVLERTLAVNLSALFWLTQAALPAFERAGQGRVLATSSVTGPRVAYPGLAHYAASKAGVNGFIRAAALELARRNVTVNGVEPGMIRTPAAGNLGDAAHSERIARGVPLGRLGEPDDIAAAMLFLASDAAGYVTGQTIVVDGGATLPEAGAMLV</sequence>
<dbReference type="Pfam" id="PF13561">
    <property type="entry name" value="adh_short_C2"/>
    <property type="match status" value="1"/>
</dbReference>
<dbReference type="EMBL" id="CP013387">
    <property type="protein sequence ID" value="AOJ04450.1"/>
    <property type="molecule type" value="Genomic_DNA"/>
</dbReference>
<dbReference type="InterPro" id="IPR020904">
    <property type="entry name" value="Sc_DH/Rdtase_CS"/>
</dbReference>
<dbReference type="SMART" id="SM00822">
    <property type="entry name" value="PKS_KR"/>
    <property type="match status" value="1"/>
</dbReference>
<organism evidence="4 5">
    <name type="scientific">Burkholderia mayonis</name>
    <dbReference type="NCBI Taxonomy" id="1385591"/>
    <lineage>
        <taxon>Bacteria</taxon>
        <taxon>Pseudomonadati</taxon>
        <taxon>Pseudomonadota</taxon>
        <taxon>Betaproteobacteria</taxon>
        <taxon>Burkholderiales</taxon>
        <taxon>Burkholderiaceae</taxon>
        <taxon>Burkholderia</taxon>
        <taxon>pseudomallei group</taxon>
    </lineage>
</organism>
<keyword evidence="5" id="KW-1185">Reference proteome</keyword>
<dbReference type="SUPFAM" id="SSF51735">
    <property type="entry name" value="NAD(P)-binding Rossmann-fold domains"/>
    <property type="match status" value="1"/>
</dbReference>
<reference evidence="4 5" key="1">
    <citation type="submission" date="2015-12" db="EMBL/GenBank/DDBJ databases">
        <title>Diversity of Burkholderia near neighbor genomes.</title>
        <authorList>
            <person name="Sahl J."/>
            <person name="Wagner D."/>
            <person name="Keim P."/>
        </authorList>
    </citation>
    <scope>NUCLEOTIDE SEQUENCE [LARGE SCALE GENOMIC DNA]</scope>
    <source>
        <strain evidence="4 5">BDU6</strain>
    </source>
</reference>
<evidence type="ECO:0000313" key="5">
    <source>
        <dbReference type="Proteomes" id="UP000062519"/>
    </source>
</evidence>
<dbReference type="InterPro" id="IPR002347">
    <property type="entry name" value="SDR_fam"/>
</dbReference>
<dbReference type="Proteomes" id="UP000062519">
    <property type="component" value="Chromosome 2"/>
</dbReference>
<accession>A0A1B4FLB4</accession>
<comment type="similarity">
    <text evidence="1">Belongs to the short-chain dehydrogenases/reductases (SDR) family.</text>
</comment>
<dbReference type="PROSITE" id="PS00061">
    <property type="entry name" value="ADH_SHORT"/>
    <property type="match status" value="1"/>
</dbReference>
<dbReference type="InterPro" id="IPR036291">
    <property type="entry name" value="NAD(P)-bd_dom_sf"/>
</dbReference>
<evidence type="ECO:0000259" key="3">
    <source>
        <dbReference type="SMART" id="SM00822"/>
    </source>
</evidence>
<dbReference type="PRINTS" id="PR00081">
    <property type="entry name" value="GDHRDH"/>
</dbReference>
<dbReference type="KEGG" id="buu:WS70_21720"/>
<dbReference type="RefSeq" id="WP_059472421.1">
    <property type="nucleotide sequence ID" value="NZ_CP013387.1"/>
</dbReference>
<dbReference type="InterPro" id="IPR057326">
    <property type="entry name" value="KR_dom"/>
</dbReference>
<dbReference type="NCBIfam" id="NF009465">
    <property type="entry name" value="PRK12826.1-1"/>
    <property type="match status" value="1"/>
</dbReference>
<gene>
    <name evidence="4" type="ORF">WS70_21720</name>
</gene>
<dbReference type="FunFam" id="3.40.50.720:FF:000084">
    <property type="entry name" value="Short-chain dehydrogenase reductase"/>
    <property type="match status" value="1"/>
</dbReference>
<feature type="domain" description="Ketoreductase" evidence="3">
    <location>
        <begin position="23"/>
        <end position="223"/>
    </location>
</feature>
<dbReference type="PANTHER" id="PTHR43639:SF1">
    <property type="entry name" value="SHORT-CHAIN DEHYDROGENASE_REDUCTASE FAMILY PROTEIN"/>
    <property type="match status" value="1"/>
</dbReference>